<gene>
    <name evidence="3" type="ORF">DYP60_02710</name>
</gene>
<dbReference type="Proteomes" id="UP000264002">
    <property type="component" value="Unassembled WGS sequence"/>
</dbReference>
<name>A0A372MJH0_9SPIR</name>
<keyword evidence="2" id="KW-0472">Membrane</keyword>
<evidence type="ECO:0000313" key="3">
    <source>
        <dbReference type="EMBL" id="RFU95932.1"/>
    </source>
</evidence>
<evidence type="ECO:0000256" key="1">
    <source>
        <dbReference type="SAM" id="Coils"/>
    </source>
</evidence>
<accession>A0A372MJH0</accession>
<dbReference type="RefSeq" id="WP_117329332.1">
    <property type="nucleotide sequence ID" value="NZ_QUWK01000002.1"/>
</dbReference>
<evidence type="ECO:0000313" key="4">
    <source>
        <dbReference type="Proteomes" id="UP000264002"/>
    </source>
</evidence>
<keyword evidence="2" id="KW-1133">Transmembrane helix</keyword>
<organism evidence="3 4">
    <name type="scientific">Sphaerochaeta halotolerans</name>
    <dbReference type="NCBI Taxonomy" id="2293840"/>
    <lineage>
        <taxon>Bacteria</taxon>
        <taxon>Pseudomonadati</taxon>
        <taxon>Spirochaetota</taxon>
        <taxon>Spirochaetia</taxon>
        <taxon>Spirochaetales</taxon>
        <taxon>Sphaerochaetaceae</taxon>
        <taxon>Sphaerochaeta</taxon>
    </lineage>
</organism>
<reference evidence="4" key="1">
    <citation type="submission" date="2018-08" db="EMBL/GenBank/DDBJ databases">
        <authorList>
            <person name="Grouzdev D.S."/>
            <person name="Krutkina M.S."/>
        </authorList>
    </citation>
    <scope>NUCLEOTIDE SEQUENCE [LARGE SCALE GENOMIC DNA]</scope>
    <source>
        <strain evidence="4">4-11</strain>
    </source>
</reference>
<keyword evidence="4" id="KW-1185">Reference proteome</keyword>
<comment type="caution">
    <text evidence="3">The sequence shown here is derived from an EMBL/GenBank/DDBJ whole genome shotgun (WGS) entry which is preliminary data.</text>
</comment>
<proteinExistence type="predicted"/>
<dbReference type="Gene3D" id="3.40.50.1010">
    <property type="entry name" value="5'-nuclease"/>
    <property type="match status" value="1"/>
</dbReference>
<feature type="coiled-coil region" evidence="1">
    <location>
        <begin position="292"/>
        <end position="340"/>
    </location>
</feature>
<dbReference type="EMBL" id="QUWK01000002">
    <property type="protein sequence ID" value="RFU95932.1"/>
    <property type="molecule type" value="Genomic_DNA"/>
</dbReference>
<dbReference type="AlphaFoldDB" id="A0A372MJH0"/>
<sequence>MANFLRRTPPKKQNVETITSENTVDILSSEFKLNKEKVSSILRSVGINLEAQNPVGELELYREVIASKIGDRSRFLNPDEAYIAELDEQLRSFDEIYIDTAPIIQKDWFLHFVTNAESILKRRKKKLIILEKTLEELHGLKDNQEKDKEVRIRSTIRPDLIRFLAKRGLVRIGDTGSQGIADDHLVQLFTQIGSKRNLLLITQDRGLSERIVRLSAELEKKEAEQEELPWFRRLFSRKSEETDTTHRMVVCKLVEEGKLKRCYICPECNESYYDDLHDCEGMVLCGRCYLNLKEQEAKQEAVNKKQREAELQAEEERQKRMEAEEARLEYERSRDTVENRLRTKRGKVFHISLIVLLALLLILLILLLVL</sequence>
<protein>
    <submittedName>
        <fullName evidence="3">Uncharacterized protein</fullName>
    </submittedName>
</protein>
<keyword evidence="1" id="KW-0175">Coiled coil</keyword>
<reference evidence="3 4" key="2">
    <citation type="submission" date="2018-09" db="EMBL/GenBank/DDBJ databases">
        <title>Genome of Sphaerochaeta halotolerans strain 4-11.</title>
        <authorList>
            <person name="Nazina T.N."/>
            <person name="Sokolova D.S."/>
        </authorList>
    </citation>
    <scope>NUCLEOTIDE SEQUENCE [LARGE SCALE GENOMIC DNA]</scope>
    <source>
        <strain evidence="3 4">4-11</strain>
    </source>
</reference>
<keyword evidence="2" id="KW-0812">Transmembrane</keyword>
<feature type="transmembrane region" description="Helical" evidence="2">
    <location>
        <begin position="348"/>
        <end position="369"/>
    </location>
</feature>
<evidence type="ECO:0000256" key="2">
    <source>
        <dbReference type="SAM" id="Phobius"/>
    </source>
</evidence>